<evidence type="ECO:0000313" key="3">
    <source>
        <dbReference type="EMBL" id="ABM81232.1"/>
    </source>
</evidence>
<dbReference type="InterPro" id="IPR050114">
    <property type="entry name" value="UPF0173_UPF0282_UlaG_hydrolase"/>
</dbReference>
<gene>
    <name evidence="3" type="ordered locus">Hbut_1408</name>
</gene>
<dbReference type="HAMAP" id="MF_01406">
    <property type="entry name" value="UPF0282"/>
    <property type="match status" value="1"/>
</dbReference>
<dbReference type="SUPFAM" id="SSF56281">
    <property type="entry name" value="Metallo-hydrolase/oxidoreductase"/>
    <property type="match status" value="1"/>
</dbReference>
<dbReference type="InterPro" id="IPR036866">
    <property type="entry name" value="RibonucZ/Hydroxyglut_hydro"/>
</dbReference>
<dbReference type="KEGG" id="hbu:Hbut_1408"/>
<dbReference type="HOGENOM" id="CLU_079268_0_0_2"/>
<feature type="domain" description="Metallo-beta-lactamase" evidence="2">
    <location>
        <begin position="27"/>
        <end position="89"/>
    </location>
</feature>
<organism evidence="3 4">
    <name type="scientific">Hyperthermus butylicus (strain DSM 5456 / JCM 9403 / PLM1-5)</name>
    <dbReference type="NCBI Taxonomy" id="415426"/>
    <lineage>
        <taxon>Archaea</taxon>
        <taxon>Thermoproteota</taxon>
        <taxon>Thermoprotei</taxon>
        <taxon>Desulfurococcales</taxon>
        <taxon>Pyrodictiaceae</taxon>
        <taxon>Hyperthermus</taxon>
    </lineage>
</organism>
<dbReference type="Pfam" id="PF00753">
    <property type="entry name" value="Lactamase_B"/>
    <property type="match status" value="1"/>
</dbReference>
<sequence>MGLGFIRAAWAVRVELVWFDSLGAKGASVLVEACGHRVVIDPGVAVMHPSFPASREAKEEWYREGLGRVMEALKRADIVVVTHYHHDHYLYRPEHISLYLGKTLYAKNPNIYVNESQHERALEFYSMLYRLAGIGDHLEEPALDPNDIPDPLDSLLEARSRSFPGYDKRRRELLERGRGWFKRLVGRWASWRWIRSLEANGLHVVWADGEVFEHGCLRLRFTGPLFHGVEYTRVGWVIGVIVEAGRRRLFYSSDVNGPVIEDYASMIIEAAPDTLILDGPPTYLLGYMLNRVNLSRAIENAVRIVSETTRLETVVYDHHLAREPRFRERAAPVWEVAKRRGVKLATAAEHMGLVPAVLRRA</sequence>
<dbReference type="Gene3D" id="3.60.15.10">
    <property type="entry name" value="Ribonuclease Z/Hydroxyacylglutathione hydrolase-like"/>
    <property type="match status" value="1"/>
</dbReference>
<name>A2BMM1_HYPBU</name>
<dbReference type="InterPro" id="IPR001279">
    <property type="entry name" value="Metallo-B-lactamas"/>
</dbReference>
<reference evidence="3 4" key="1">
    <citation type="journal article" date="2007" name="Archaea">
        <title>The genome of Hyperthermus butylicus: a sulfur-reducing, peptide fermenting, neutrophilic Crenarchaeote growing up to 108 degrees C.</title>
        <authorList>
            <person name="Brugger K."/>
            <person name="Chen L."/>
            <person name="Stark M."/>
            <person name="Zibat A."/>
            <person name="Redder P."/>
            <person name="Ruepp A."/>
            <person name="Awayez M."/>
            <person name="She Q."/>
            <person name="Garrett R.A."/>
            <person name="Klenk H.P."/>
        </authorList>
    </citation>
    <scope>NUCLEOTIDE SEQUENCE [LARGE SCALE GENOMIC DNA]</scope>
    <source>
        <strain evidence="4">DSM 5456 / JCM 9403 / PLM1-5</strain>
    </source>
</reference>
<dbReference type="PANTHER" id="PTHR43546:SF4">
    <property type="entry name" value="UPF0282 PROTEIN MJ1629"/>
    <property type="match status" value="1"/>
</dbReference>
<evidence type="ECO:0000259" key="2">
    <source>
        <dbReference type="Pfam" id="PF00753"/>
    </source>
</evidence>
<dbReference type="InterPro" id="IPR014426">
    <property type="entry name" value="UPF0282_hydrls"/>
</dbReference>
<dbReference type="Proteomes" id="UP000002593">
    <property type="component" value="Chromosome"/>
</dbReference>
<keyword evidence="4" id="KW-1185">Reference proteome</keyword>
<evidence type="ECO:0000256" key="1">
    <source>
        <dbReference type="HAMAP-Rule" id="MF_01406"/>
    </source>
</evidence>
<protein>
    <recommendedName>
        <fullName evidence="1">UPF0282 protein Hbut_1408</fullName>
    </recommendedName>
</protein>
<evidence type="ECO:0000313" key="4">
    <source>
        <dbReference type="Proteomes" id="UP000002593"/>
    </source>
</evidence>
<comment type="similarity">
    <text evidence="1">Belongs to the UPF0282 family.</text>
</comment>
<dbReference type="EMBL" id="CP000493">
    <property type="protein sequence ID" value="ABM81232.1"/>
    <property type="molecule type" value="Genomic_DNA"/>
</dbReference>
<dbReference type="PANTHER" id="PTHR43546">
    <property type="entry name" value="UPF0173 METAL-DEPENDENT HYDROLASE MJ1163-RELATED"/>
    <property type="match status" value="1"/>
</dbReference>
<accession>A2BMM1</accession>
<dbReference type="STRING" id="415426.Hbut_1408"/>
<proteinExistence type="inferred from homology"/>
<dbReference type="AlphaFoldDB" id="A2BMM1"/>
<dbReference type="EnsemblBacteria" id="ABM81232">
    <property type="protein sequence ID" value="ABM81232"/>
    <property type="gene ID" value="Hbut_1408"/>
</dbReference>
<dbReference type="eggNOG" id="arCOG00969">
    <property type="taxonomic scope" value="Archaea"/>
</dbReference>